<dbReference type="KEGG" id="tbn:TBH_C0494"/>
<keyword evidence="3" id="KW-1185">Reference proteome</keyword>
<evidence type="ECO:0000313" key="2">
    <source>
        <dbReference type="EMBL" id="BAO43439.1"/>
    </source>
</evidence>
<protein>
    <submittedName>
        <fullName evidence="2">Uncharacterized protein</fullName>
    </submittedName>
</protein>
<keyword evidence="1" id="KW-0732">Signal</keyword>
<name>A0A7U6GH31_9GAMM</name>
<proteinExistence type="predicted"/>
<sequence length="329" mass="34944">MNKFFPGLIQALFLVISGDFLVGSAQASMQVFIEDSQSDVISCEVDGVTQNEWGDVIVTNPRCLDAVVNSTVTVHKLKIGNKYCGFSSLHMNDAGRVTITASNSCVIAQPVEFVLRDDDYEMLCETDVVSQTSVGVLHLDGSTCASALKEGPVAYSHGAMVLTDGPVERSCTFESLSMDGQGNIVVQAQGSCFGDSDGDLIPDPMDPDNAQAATDNCMVDGDADWETVSISGARYVDDVTCELPKPDYIVVADVVFGGSHHEPLSYPPDVPVSADYYATQSIALLGPVSVKGGSSFTVDSGRELSIWGPFKVTAGSEFRVVPLVLSVED</sequence>
<dbReference type="AlphaFoldDB" id="A0A7U6GH31"/>
<dbReference type="RefSeq" id="WP_041065117.1">
    <property type="nucleotide sequence ID" value="NZ_AP012273.1"/>
</dbReference>
<reference evidence="2 3" key="1">
    <citation type="journal article" date="2014" name="PLoS ONE">
        <title>Physiological and genomic features of a novel sulfur-oxidizing gammaproteobacterium belonging to a previously uncultivated symbiotic lineage isolated from a hydrothermal vent.</title>
        <authorList>
            <person name="Nunoura T."/>
            <person name="Takaki Y."/>
            <person name="Kazama H."/>
            <person name="Kakuta J."/>
            <person name="Shimamura S."/>
            <person name="Makita H."/>
            <person name="Hirai M."/>
            <person name="Miyazaki M."/>
            <person name="Takai K."/>
        </authorList>
    </citation>
    <scope>NUCLEOTIDE SEQUENCE [LARGE SCALE GENOMIC DNA]</scope>
    <source>
        <strain evidence="2 3">Hiromi1</strain>
    </source>
</reference>
<feature type="signal peptide" evidence="1">
    <location>
        <begin position="1"/>
        <end position="27"/>
    </location>
</feature>
<gene>
    <name evidence="2" type="ORF">TBH_C0494</name>
</gene>
<dbReference type="Proteomes" id="UP000031631">
    <property type="component" value="Chromosome"/>
</dbReference>
<evidence type="ECO:0000256" key="1">
    <source>
        <dbReference type="SAM" id="SignalP"/>
    </source>
</evidence>
<accession>A0A7U6GH31</accession>
<evidence type="ECO:0000313" key="3">
    <source>
        <dbReference type="Proteomes" id="UP000031631"/>
    </source>
</evidence>
<organism evidence="2 3">
    <name type="scientific">Thiolapillus brandeum</name>
    <dbReference type="NCBI Taxonomy" id="1076588"/>
    <lineage>
        <taxon>Bacteria</taxon>
        <taxon>Pseudomonadati</taxon>
        <taxon>Pseudomonadota</taxon>
        <taxon>Gammaproteobacteria</taxon>
        <taxon>Chromatiales</taxon>
        <taxon>Sedimenticolaceae</taxon>
        <taxon>Thiolapillus</taxon>
    </lineage>
</organism>
<feature type="chain" id="PRO_5031093297" evidence="1">
    <location>
        <begin position="28"/>
        <end position="329"/>
    </location>
</feature>
<dbReference type="EMBL" id="AP012273">
    <property type="protein sequence ID" value="BAO43439.1"/>
    <property type="molecule type" value="Genomic_DNA"/>
</dbReference>